<evidence type="ECO:0000256" key="15">
    <source>
        <dbReference type="ARBA" id="ARBA00022989"/>
    </source>
</evidence>
<dbReference type="Gene3D" id="2.90.10.10">
    <property type="entry name" value="Bulb-type lectin domain"/>
    <property type="match status" value="2"/>
</dbReference>
<dbReference type="Pfam" id="PF11883">
    <property type="entry name" value="DUF3403"/>
    <property type="match status" value="1"/>
</dbReference>
<keyword evidence="15 25" id="KW-1133">Transmembrane helix</keyword>
<dbReference type="PANTHER" id="PTHR27002">
    <property type="entry name" value="RECEPTOR-LIKE SERINE/THREONINE-PROTEIN KINASE SD1-8"/>
    <property type="match status" value="1"/>
</dbReference>
<keyword evidence="6" id="KW-0597">Phosphoprotein</keyword>
<dbReference type="PROSITE" id="PS50011">
    <property type="entry name" value="PROTEIN_KINASE_DOM"/>
    <property type="match status" value="2"/>
</dbReference>
<feature type="domain" description="Bulb-type lectin" evidence="27">
    <location>
        <begin position="37"/>
        <end position="169"/>
    </location>
</feature>
<comment type="catalytic activity">
    <reaction evidence="21">
        <text>L-threonyl-[protein] + ATP = O-phospho-L-threonyl-[protein] + ADP + H(+)</text>
        <dbReference type="Rhea" id="RHEA:46608"/>
        <dbReference type="Rhea" id="RHEA-COMP:11060"/>
        <dbReference type="Rhea" id="RHEA-COMP:11605"/>
        <dbReference type="ChEBI" id="CHEBI:15378"/>
        <dbReference type="ChEBI" id="CHEBI:30013"/>
        <dbReference type="ChEBI" id="CHEBI:30616"/>
        <dbReference type="ChEBI" id="CHEBI:61977"/>
        <dbReference type="ChEBI" id="CHEBI:456216"/>
        <dbReference type="EC" id="2.7.11.1"/>
    </reaction>
</comment>
<evidence type="ECO:0000256" key="12">
    <source>
        <dbReference type="ARBA" id="ARBA00022741"/>
    </source>
</evidence>
<feature type="compositionally biased region" description="Polar residues" evidence="24">
    <location>
        <begin position="1663"/>
        <end position="1680"/>
    </location>
</feature>
<dbReference type="PROSITE" id="PS50927">
    <property type="entry name" value="BULB_LECTIN"/>
    <property type="match status" value="2"/>
</dbReference>
<dbReference type="InterPro" id="IPR008271">
    <property type="entry name" value="Ser/Thr_kinase_AS"/>
</dbReference>
<dbReference type="InterPro" id="IPR000858">
    <property type="entry name" value="S_locus_glycoprot_dom"/>
</dbReference>
<keyword evidence="3" id="KW-1003">Cell membrane</keyword>
<feature type="domain" description="Apple" evidence="28">
    <location>
        <begin position="1169"/>
        <end position="1250"/>
    </location>
</feature>
<evidence type="ECO:0000256" key="2">
    <source>
        <dbReference type="ARBA" id="ARBA00012513"/>
    </source>
</evidence>
<dbReference type="InterPro" id="IPR001480">
    <property type="entry name" value="Bulb-type_lectin_dom"/>
</dbReference>
<dbReference type="EMBL" id="NMUH01005532">
    <property type="protein sequence ID" value="MQM13018.1"/>
    <property type="molecule type" value="Genomic_DNA"/>
</dbReference>
<evidence type="ECO:0000256" key="13">
    <source>
        <dbReference type="ARBA" id="ARBA00022777"/>
    </source>
</evidence>
<keyword evidence="12 23" id="KW-0547">Nucleotide-binding</keyword>
<evidence type="ECO:0000313" key="29">
    <source>
        <dbReference type="EMBL" id="MQM13018.1"/>
    </source>
</evidence>
<evidence type="ECO:0000256" key="23">
    <source>
        <dbReference type="PROSITE-ProRule" id="PRU10141"/>
    </source>
</evidence>
<dbReference type="FunFam" id="1.10.510.10:FF:000060">
    <property type="entry name" value="G-type lectin S-receptor-like serine/threonine-protein kinase"/>
    <property type="match status" value="2"/>
</dbReference>
<evidence type="ECO:0000256" key="8">
    <source>
        <dbReference type="ARBA" id="ARBA00022692"/>
    </source>
</evidence>
<dbReference type="GO" id="GO:0005537">
    <property type="term" value="F:D-mannose binding"/>
    <property type="evidence" value="ECO:0007669"/>
    <property type="project" value="UniProtKB-KW"/>
</dbReference>
<keyword evidence="16" id="KW-0465">Mannose-binding</keyword>
<evidence type="ECO:0000256" key="14">
    <source>
        <dbReference type="ARBA" id="ARBA00022840"/>
    </source>
</evidence>
<keyword evidence="10" id="KW-0430">Lectin</keyword>
<dbReference type="InterPro" id="IPR000719">
    <property type="entry name" value="Prot_kinase_dom"/>
</dbReference>
<evidence type="ECO:0000256" key="6">
    <source>
        <dbReference type="ARBA" id="ARBA00022553"/>
    </source>
</evidence>
<keyword evidence="8 25" id="KW-0812">Transmembrane</keyword>
<dbReference type="PROSITE" id="PS00107">
    <property type="entry name" value="PROTEIN_KINASE_ATP"/>
    <property type="match status" value="1"/>
</dbReference>
<dbReference type="GO" id="GO:0051707">
    <property type="term" value="P:response to other organism"/>
    <property type="evidence" value="ECO:0007669"/>
    <property type="project" value="UniProtKB-ARBA"/>
</dbReference>
<dbReference type="Gene3D" id="3.30.200.20">
    <property type="entry name" value="Phosphorylase Kinase, domain 1"/>
    <property type="match status" value="2"/>
</dbReference>
<dbReference type="CDD" id="cd01098">
    <property type="entry name" value="PAN_AP_plant"/>
    <property type="match status" value="2"/>
</dbReference>
<dbReference type="CDD" id="cd00054">
    <property type="entry name" value="EGF_CA"/>
    <property type="match status" value="1"/>
</dbReference>
<evidence type="ECO:0000256" key="25">
    <source>
        <dbReference type="SAM" id="Phobius"/>
    </source>
</evidence>
<feature type="region of interest" description="Disordered" evidence="24">
    <location>
        <begin position="499"/>
        <end position="523"/>
    </location>
</feature>
<dbReference type="GO" id="GO:0048544">
    <property type="term" value="P:recognition of pollen"/>
    <property type="evidence" value="ECO:0007669"/>
    <property type="project" value="InterPro"/>
</dbReference>
<keyword evidence="19" id="KW-0675">Receptor</keyword>
<feature type="binding site" evidence="23">
    <location>
        <position position="571"/>
    </location>
    <ligand>
        <name>ATP</name>
        <dbReference type="ChEBI" id="CHEBI:30616"/>
    </ligand>
</feature>
<keyword evidence="30" id="KW-1185">Reference proteome</keyword>
<protein>
    <recommendedName>
        <fullName evidence="2">non-specific serine/threonine protein kinase</fullName>
        <ecNumber evidence="2">2.7.11.1</ecNumber>
    </recommendedName>
</protein>
<dbReference type="SMART" id="SM00108">
    <property type="entry name" value="B_lectin"/>
    <property type="match status" value="2"/>
</dbReference>
<feature type="domain" description="Bulb-type lectin" evidence="27">
    <location>
        <begin position="851"/>
        <end position="977"/>
    </location>
</feature>
<keyword evidence="14 23" id="KW-0067">ATP-binding</keyword>
<dbReference type="OrthoDB" id="783522at2759"/>
<evidence type="ECO:0000256" key="22">
    <source>
        <dbReference type="ARBA" id="ARBA00048679"/>
    </source>
</evidence>
<dbReference type="InterPro" id="IPR017441">
    <property type="entry name" value="Protein_kinase_ATP_BS"/>
</dbReference>
<evidence type="ECO:0000256" key="24">
    <source>
        <dbReference type="SAM" id="MobiDB-lite"/>
    </source>
</evidence>
<keyword evidence="18" id="KW-1015">Disulfide bond</keyword>
<dbReference type="FunFam" id="2.90.10.10:FF:000009">
    <property type="entry name" value="Receptor-like serine/threonine-protein kinase SD1-8"/>
    <property type="match status" value="1"/>
</dbReference>
<evidence type="ECO:0000256" key="19">
    <source>
        <dbReference type="ARBA" id="ARBA00023170"/>
    </source>
</evidence>
<feature type="region of interest" description="Disordered" evidence="24">
    <location>
        <begin position="1660"/>
        <end position="1687"/>
    </location>
</feature>
<dbReference type="GO" id="GO:0005524">
    <property type="term" value="F:ATP binding"/>
    <property type="evidence" value="ECO:0007669"/>
    <property type="project" value="UniProtKB-UniRule"/>
</dbReference>
<evidence type="ECO:0000256" key="5">
    <source>
        <dbReference type="ARBA" id="ARBA00022546"/>
    </source>
</evidence>
<dbReference type="SMART" id="SM00220">
    <property type="entry name" value="S_TKc"/>
    <property type="match status" value="2"/>
</dbReference>
<evidence type="ECO:0000256" key="18">
    <source>
        <dbReference type="ARBA" id="ARBA00023157"/>
    </source>
</evidence>
<evidence type="ECO:0000256" key="11">
    <source>
        <dbReference type="ARBA" id="ARBA00022737"/>
    </source>
</evidence>
<evidence type="ECO:0000256" key="20">
    <source>
        <dbReference type="ARBA" id="ARBA00023180"/>
    </source>
</evidence>
<evidence type="ECO:0000259" key="27">
    <source>
        <dbReference type="PROSITE" id="PS50927"/>
    </source>
</evidence>
<evidence type="ECO:0000256" key="1">
    <source>
        <dbReference type="ARBA" id="ARBA00004251"/>
    </source>
</evidence>
<keyword evidence="4" id="KW-0723">Serine/threonine-protein kinase</keyword>
<dbReference type="Gene3D" id="1.10.510.10">
    <property type="entry name" value="Transferase(Phosphotransferase) domain 1"/>
    <property type="match status" value="2"/>
</dbReference>
<evidence type="ECO:0000256" key="3">
    <source>
        <dbReference type="ARBA" id="ARBA00022475"/>
    </source>
</evidence>
<dbReference type="SUPFAM" id="SSF56112">
    <property type="entry name" value="Protein kinase-like (PK-like)"/>
    <property type="match status" value="2"/>
</dbReference>
<dbReference type="Pfam" id="PF07714">
    <property type="entry name" value="PK_Tyr_Ser-Thr"/>
    <property type="match status" value="2"/>
</dbReference>
<feature type="domain" description="Apple" evidence="28">
    <location>
        <begin position="361"/>
        <end position="447"/>
    </location>
</feature>
<keyword evidence="17 25" id="KW-0472">Membrane</keyword>
<comment type="catalytic activity">
    <reaction evidence="22">
        <text>L-seryl-[protein] + ATP = O-phospho-L-seryl-[protein] + ADP + H(+)</text>
        <dbReference type="Rhea" id="RHEA:17989"/>
        <dbReference type="Rhea" id="RHEA-COMP:9863"/>
        <dbReference type="Rhea" id="RHEA-COMP:11604"/>
        <dbReference type="ChEBI" id="CHEBI:15378"/>
        <dbReference type="ChEBI" id="CHEBI:29999"/>
        <dbReference type="ChEBI" id="CHEBI:30616"/>
        <dbReference type="ChEBI" id="CHEBI:83421"/>
        <dbReference type="ChEBI" id="CHEBI:456216"/>
        <dbReference type="EC" id="2.7.11.1"/>
    </reaction>
</comment>
<dbReference type="GO" id="GO:0004674">
    <property type="term" value="F:protein serine/threonine kinase activity"/>
    <property type="evidence" value="ECO:0007669"/>
    <property type="project" value="UniProtKB-KW"/>
</dbReference>
<dbReference type="SUPFAM" id="SSF51110">
    <property type="entry name" value="alpha-D-mannose-specific plant lectins"/>
    <property type="match status" value="2"/>
</dbReference>
<sequence length="1687" mass="184760">RDRRVGGGGGRTTMGVFAVFTSLILLSCSLLRLCVAVDRLLPGESLAMNQTLVSDGGTFAFGFFTLGASPPRRYLGIWYNNLPGDRTVVWVANAERPFTHSPVVLRVDDNSDLAVTNSAGNVVWSTNTTTTGGGRGRGAVKERMTAVLLSTGNLVLRAAENDVRWQSFDHHGNTGLPGMTLWFNTTTRRGNRLRSWRSADDPSPGDITMGIDPMTVIQLMIWKGDLPYWRSNAWDGFPFGAAGSPGNVYASFISIQGSPDTGVTISLISSPTQLRRVYLDHNRIFSILLWVNDSKQWISLWSSPDGKGCEAYDNCGPSGFCVGGGTCSCLPGYEPRVRSEWNRGNYSAGCARPPVGGSYGCQQDDVFATVGLMKPPDKMVHLKQVTSASGCEAACRSNCSCAAYWHPTATNGNVNTTRCFVWHGDLMDLVQYRAWSPGERLLFRLPAGSRSGISESSATGTKGKIVIICIIVPVLGVALIGTLIRLVWRYKKTLRGFSKRRKEQQMPPYTFPGSRPSNKKGKEAREDVPLQSFEFIAAITNNFSDSNKLGEGGFGKVYKGITSTGEEVAVKRLSQGSSQGQEEFKNEVDLIAKLQHRNLVKLLGSCIQGEERILIYEYVPNGSLSNFLFDSAKQVLLDWERRFNIIKGIARGLVYLHQDSRLKVVHRDLKTSNVLLDENKNPKISDFGMARIFGGNQSGCITHRVAGTYGYMSPEYAMEGHYSVKSDVYSFGVLLLEIISGRRNNIFYHNDVCLNLLTYGLPGCDYQQTRQLCFGSGAEEGRLEEEGNGGGGGGAEQGKAKETAAELFFAVGNSRRITERRGTRSMAGLFTPISVLLLAASFPLLLVSAADDTLIPGEVVFKNQSLVSAGGAFALGFFSPGGNSTPSSTNRYLGIWYNKIPVRTVVWVANREKPVADPAAVLTVTSDRNIAVRDSKGAVFWSSGVAAVPNGTVAVLLDTGNLVLRQGDGSYAWQSFDDPTDTFLPEMKLRSNFRTGVAQHMVAWRSPQDPSPGNFSFGIDPLTSLQIITRQGTKPYWRSHVWNGKSLSGARETSAAASQYVLRVSRDAQEISISFSPTTGSAPARYTMDPRGTLKMLVWAEAMGDWALAWSRPSKFCDPYDRCGPSGVCDSSGNATTCRCLQGFLPRNQTEWDTRNFTGGCVRRVALRCDKGDRFFKAQRMKLPDRLTLMANRTESQCQVECLYSCQCTAYAYANMSVGSDTTRCLLWLGELMDLENVQNGGEDLNVRLIASEMVTDAQTGGSSDSGRNLVLVLLPSLAAGVLLLGAAGYLLRRRIEEKSIPIHPSLFYFVGSCCWPDTNSFCCAEKRKKRAAILFGDLSVSNALVDKDITELPLIDFSTIASATDNFSDSNELGRGGFGPVYKGTLSPGHEIAVKRLSRGSRQGFQEFKNEVELIARLQHTNLVRLLGWCTHENEKLLIYEYLPNKSLDKFIFDPSRSAELNWSKRLHIIEGIAQGLLYLHHYSRLHVIHRDLKSSNILLDGAMNPKISDFGLARIFGGNQTEANTSKVVGTYGYISPEYALDGIFSDKSDVFSFGVIILEIVTGKRSTGYYPYKESLNLLGYAWQLWEEGRALELVDSSIGSSTNDSEVMKCIQLGLLCTQENAAGRPTTKSVVLMLSNQNATMASPKQPAFAIGRHPNPCTANSNSSASKESVNDLTMSVVEGR</sequence>
<dbReference type="PROSITE" id="PS00108">
    <property type="entry name" value="PROTEIN_KINASE_ST"/>
    <property type="match status" value="2"/>
</dbReference>
<proteinExistence type="predicted"/>
<feature type="non-terminal residue" evidence="29">
    <location>
        <position position="1"/>
    </location>
</feature>
<dbReference type="GO" id="GO:0005886">
    <property type="term" value="C:plasma membrane"/>
    <property type="evidence" value="ECO:0007669"/>
    <property type="project" value="UniProtKB-SubCell"/>
</dbReference>
<dbReference type="EC" id="2.7.11.1" evidence="2"/>
<accession>A0A843X185</accession>
<feature type="transmembrane region" description="Helical" evidence="25">
    <location>
        <begin position="825"/>
        <end position="846"/>
    </location>
</feature>
<dbReference type="PROSITE" id="PS50948">
    <property type="entry name" value="PAN"/>
    <property type="match status" value="2"/>
</dbReference>
<keyword evidence="13" id="KW-0418">Kinase</keyword>
<dbReference type="InterPro" id="IPR011009">
    <property type="entry name" value="Kinase-like_dom_sf"/>
</dbReference>
<dbReference type="CDD" id="cd14066">
    <property type="entry name" value="STKc_IRAK"/>
    <property type="match status" value="2"/>
</dbReference>
<evidence type="ECO:0000259" key="28">
    <source>
        <dbReference type="PROSITE" id="PS50948"/>
    </source>
</evidence>
<dbReference type="Pfam" id="PF08276">
    <property type="entry name" value="PAN_2"/>
    <property type="match status" value="2"/>
</dbReference>
<dbReference type="InterPro" id="IPR003609">
    <property type="entry name" value="Pan_app"/>
</dbReference>
<feature type="transmembrane region" description="Helical" evidence="25">
    <location>
        <begin position="465"/>
        <end position="488"/>
    </location>
</feature>
<keyword evidence="5" id="KW-0348">Hemagglutinin</keyword>
<keyword evidence="9" id="KW-0732">Signal</keyword>
<evidence type="ECO:0000256" key="9">
    <source>
        <dbReference type="ARBA" id="ARBA00022729"/>
    </source>
</evidence>
<evidence type="ECO:0000256" key="21">
    <source>
        <dbReference type="ARBA" id="ARBA00047899"/>
    </source>
</evidence>
<dbReference type="Pfam" id="PF01453">
    <property type="entry name" value="B_lectin"/>
    <property type="match status" value="2"/>
</dbReference>
<dbReference type="InterPro" id="IPR021820">
    <property type="entry name" value="S-locus_recpt_kinase_C"/>
</dbReference>
<evidence type="ECO:0000256" key="16">
    <source>
        <dbReference type="ARBA" id="ARBA00023035"/>
    </source>
</evidence>
<gene>
    <name evidence="29" type="ORF">Taro_045942</name>
</gene>
<dbReference type="Proteomes" id="UP000652761">
    <property type="component" value="Unassembled WGS sequence"/>
</dbReference>
<comment type="caution">
    <text evidence="29">The sequence shown here is derived from an EMBL/GenBank/DDBJ whole genome shotgun (WGS) entry which is preliminary data.</text>
</comment>
<comment type="subcellular location">
    <subcellularLocation>
        <location evidence="1">Cell membrane</location>
        <topology evidence="1">Single-pass type I membrane protein</topology>
    </subcellularLocation>
</comment>
<dbReference type="Pfam" id="PF00954">
    <property type="entry name" value="S_locus_glycop"/>
    <property type="match status" value="2"/>
</dbReference>
<evidence type="ECO:0000313" key="30">
    <source>
        <dbReference type="Proteomes" id="UP000652761"/>
    </source>
</evidence>
<dbReference type="CDD" id="cd00028">
    <property type="entry name" value="B_lectin"/>
    <property type="match status" value="2"/>
</dbReference>
<feature type="domain" description="Protein kinase" evidence="26">
    <location>
        <begin position="543"/>
        <end position="829"/>
    </location>
</feature>
<evidence type="ECO:0000259" key="26">
    <source>
        <dbReference type="PROSITE" id="PS50011"/>
    </source>
</evidence>
<dbReference type="FunFam" id="3.30.200.20:FF:000195">
    <property type="entry name" value="G-type lectin S-receptor-like serine/threonine-protein kinase"/>
    <property type="match status" value="2"/>
</dbReference>
<feature type="domain" description="Protein kinase" evidence="26">
    <location>
        <begin position="1368"/>
        <end position="1654"/>
    </location>
</feature>
<evidence type="ECO:0000256" key="17">
    <source>
        <dbReference type="ARBA" id="ARBA00023136"/>
    </source>
</evidence>
<dbReference type="SMART" id="SM00473">
    <property type="entry name" value="PAN_AP"/>
    <property type="match status" value="2"/>
</dbReference>
<reference evidence="29" key="1">
    <citation type="submission" date="2017-07" db="EMBL/GenBank/DDBJ databases">
        <title>Taro Niue Genome Assembly and Annotation.</title>
        <authorList>
            <person name="Atibalentja N."/>
            <person name="Keating K."/>
            <person name="Fields C.J."/>
        </authorList>
    </citation>
    <scope>NUCLEOTIDE SEQUENCE</scope>
    <source>
        <strain evidence="29">Niue_2</strain>
        <tissue evidence="29">Leaf</tissue>
    </source>
</reference>
<dbReference type="InterPro" id="IPR001245">
    <property type="entry name" value="Ser-Thr/Tyr_kinase_cat_dom"/>
</dbReference>
<evidence type="ECO:0000256" key="7">
    <source>
        <dbReference type="ARBA" id="ARBA00022679"/>
    </source>
</evidence>
<keyword evidence="20" id="KW-0325">Glycoprotein</keyword>
<organism evidence="29 30">
    <name type="scientific">Colocasia esculenta</name>
    <name type="common">Wild taro</name>
    <name type="synonym">Arum esculentum</name>
    <dbReference type="NCBI Taxonomy" id="4460"/>
    <lineage>
        <taxon>Eukaryota</taxon>
        <taxon>Viridiplantae</taxon>
        <taxon>Streptophyta</taxon>
        <taxon>Embryophyta</taxon>
        <taxon>Tracheophyta</taxon>
        <taxon>Spermatophyta</taxon>
        <taxon>Magnoliopsida</taxon>
        <taxon>Liliopsida</taxon>
        <taxon>Araceae</taxon>
        <taxon>Aroideae</taxon>
        <taxon>Colocasieae</taxon>
        <taxon>Colocasia</taxon>
    </lineage>
</organism>
<dbReference type="PANTHER" id="PTHR27002:SF1082">
    <property type="entry name" value="OS06G0693000 PROTEIN"/>
    <property type="match status" value="1"/>
</dbReference>
<keyword evidence="7" id="KW-0808">Transferase</keyword>
<dbReference type="InterPro" id="IPR036426">
    <property type="entry name" value="Bulb-type_lectin_dom_sf"/>
</dbReference>
<keyword evidence="11" id="KW-0677">Repeat</keyword>
<name>A0A843X185_COLES</name>
<evidence type="ECO:0000256" key="10">
    <source>
        <dbReference type="ARBA" id="ARBA00022734"/>
    </source>
</evidence>
<evidence type="ECO:0000256" key="4">
    <source>
        <dbReference type="ARBA" id="ARBA00022527"/>
    </source>
</evidence>